<gene>
    <name evidence="3" type="ORF">SAMN05216218_109186</name>
</gene>
<name>A0A1G7NXB2_9EURY</name>
<dbReference type="AlphaFoldDB" id="A0A1G7NXB2"/>
<dbReference type="SMART" id="SM00418">
    <property type="entry name" value="HTH_ARSR"/>
    <property type="match status" value="1"/>
</dbReference>
<accession>A0A1G7NXB2</accession>
<proteinExistence type="predicted"/>
<dbReference type="GO" id="GO:0003700">
    <property type="term" value="F:DNA-binding transcription factor activity"/>
    <property type="evidence" value="ECO:0007669"/>
    <property type="project" value="InterPro"/>
</dbReference>
<evidence type="ECO:0000256" key="1">
    <source>
        <dbReference type="SAM" id="MobiDB-lite"/>
    </source>
</evidence>
<dbReference type="InterPro" id="IPR036390">
    <property type="entry name" value="WH_DNA-bd_sf"/>
</dbReference>
<dbReference type="InterPro" id="IPR036388">
    <property type="entry name" value="WH-like_DNA-bd_sf"/>
</dbReference>
<evidence type="ECO:0000313" key="4">
    <source>
        <dbReference type="Proteomes" id="UP000199076"/>
    </source>
</evidence>
<evidence type="ECO:0000259" key="2">
    <source>
        <dbReference type="PROSITE" id="PS50987"/>
    </source>
</evidence>
<feature type="region of interest" description="Disordered" evidence="1">
    <location>
        <begin position="1"/>
        <end position="20"/>
    </location>
</feature>
<reference evidence="4" key="1">
    <citation type="submission" date="2016-10" db="EMBL/GenBank/DDBJ databases">
        <authorList>
            <person name="Varghese N."/>
            <person name="Submissions S."/>
        </authorList>
    </citation>
    <scope>NUCLEOTIDE SEQUENCE [LARGE SCALE GENOMIC DNA]</scope>
    <source>
        <strain evidence="4">IBRC-M 10760</strain>
    </source>
</reference>
<dbReference type="InterPro" id="IPR001845">
    <property type="entry name" value="HTH_ArsR_DNA-bd_dom"/>
</dbReference>
<dbReference type="Gene3D" id="1.10.10.10">
    <property type="entry name" value="Winged helix-like DNA-binding domain superfamily/Winged helix DNA-binding domain"/>
    <property type="match status" value="1"/>
</dbReference>
<feature type="domain" description="HTH arsR-type" evidence="2">
    <location>
        <begin position="30"/>
        <end position="127"/>
    </location>
</feature>
<keyword evidence="4" id="KW-1185">Reference proteome</keyword>
<dbReference type="SUPFAM" id="SSF46785">
    <property type="entry name" value="Winged helix' DNA-binding domain"/>
    <property type="match status" value="1"/>
</dbReference>
<protein>
    <submittedName>
        <fullName evidence="3">Helix-turn-helix domain-containing protein</fullName>
    </submittedName>
</protein>
<evidence type="ECO:0000313" key="3">
    <source>
        <dbReference type="EMBL" id="SDF78672.1"/>
    </source>
</evidence>
<organism evidence="3 4">
    <name type="scientific">Halorientalis regularis</name>
    <dbReference type="NCBI Taxonomy" id="660518"/>
    <lineage>
        <taxon>Archaea</taxon>
        <taxon>Methanobacteriati</taxon>
        <taxon>Methanobacteriota</taxon>
        <taxon>Stenosarchaea group</taxon>
        <taxon>Halobacteria</taxon>
        <taxon>Halobacteriales</taxon>
        <taxon>Haloarculaceae</taxon>
        <taxon>Halorientalis</taxon>
    </lineage>
</organism>
<dbReference type="EMBL" id="FNBK01000009">
    <property type="protein sequence ID" value="SDF78672.1"/>
    <property type="molecule type" value="Genomic_DNA"/>
</dbReference>
<feature type="compositionally biased region" description="Basic and acidic residues" evidence="1">
    <location>
        <begin position="1"/>
        <end position="12"/>
    </location>
</feature>
<dbReference type="RefSeq" id="WP_092693131.1">
    <property type="nucleotide sequence ID" value="NZ_FNBK01000009.1"/>
</dbReference>
<dbReference type="Proteomes" id="UP000199076">
    <property type="component" value="Unassembled WGS sequence"/>
</dbReference>
<dbReference type="PROSITE" id="PS50987">
    <property type="entry name" value="HTH_ARSR_2"/>
    <property type="match status" value="1"/>
</dbReference>
<sequence>MTDTSERTRETQADGQRSLARERVETELLGDVLDFDRELGRLEAVAGEVRFPILYLLAGEDGLRSGELADLTGRKQRDLYHHLDTLEETALGRKRTRDGSRFYELSALGDRLIEPLFETLRERADER</sequence>